<dbReference type="PANTHER" id="PTHR47105">
    <property type="entry name" value="OS02G0173600 PROTEIN"/>
    <property type="match status" value="1"/>
</dbReference>
<dbReference type="NCBIfam" id="TIGR02252">
    <property type="entry name" value="DREG-2"/>
    <property type="match status" value="1"/>
</dbReference>
<proteinExistence type="predicted"/>
<dbReference type="PRINTS" id="PR00413">
    <property type="entry name" value="HADHALOGNASE"/>
</dbReference>
<reference evidence="1 2" key="1">
    <citation type="journal article" date="2023" name="Nat. Commun.">
        <title>Origin of minicircular mitochondrial genomes in red algae.</title>
        <authorList>
            <person name="Lee Y."/>
            <person name="Cho C.H."/>
            <person name="Lee Y.M."/>
            <person name="Park S.I."/>
            <person name="Yang J.H."/>
            <person name="West J.A."/>
            <person name="Bhattacharya D."/>
            <person name="Yoon H.S."/>
        </authorList>
    </citation>
    <scope>NUCLEOTIDE SEQUENCE [LARGE SCALE GENOMIC DNA]</scope>
    <source>
        <strain evidence="1 2">CCMP1338</strain>
        <tissue evidence="1">Whole cell</tissue>
    </source>
</reference>
<evidence type="ECO:0008006" key="3">
    <source>
        <dbReference type="Google" id="ProtNLM"/>
    </source>
</evidence>
<dbReference type="NCBIfam" id="TIGR01509">
    <property type="entry name" value="HAD-SF-IA-v3"/>
    <property type="match status" value="1"/>
</dbReference>
<dbReference type="InterPro" id="IPR023214">
    <property type="entry name" value="HAD_sf"/>
</dbReference>
<dbReference type="InterPro" id="IPR044924">
    <property type="entry name" value="HAD-SF_hydro_IA_REG-2-like_cap"/>
</dbReference>
<name>A0AAV8UGM6_9RHOD</name>
<sequence>MMQRTALGQGEIVWKSLKCVTLDVTGTLFAMRHRVGDVYASMVEWHGLEKPDPDVIHSSFKTSYKHVNRESPCVGGLAESTKEWWRKVVYRTFDTAGLKYSEPQRERIFSSIYSAYGSPKAYKLFDDVMPFLESAKNRGLKLGVISNESERYSEEILPGFGLSRFFEFVILAKDVLSEKPDRKIFEAAASAAGLAPEEILHIGDDYEKDCLGSLNAGFHSPVFLNRFRRKPEHDPQLGHIHFAEDLRDFTQQIGPRS</sequence>
<organism evidence="1 2">
    <name type="scientific">Rhodosorus marinus</name>
    <dbReference type="NCBI Taxonomy" id="101924"/>
    <lineage>
        <taxon>Eukaryota</taxon>
        <taxon>Rhodophyta</taxon>
        <taxon>Stylonematophyceae</taxon>
        <taxon>Stylonematales</taxon>
        <taxon>Stylonemataceae</taxon>
        <taxon>Rhodosorus</taxon>
    </lineage>
</organism>
<dbReference type="Gene3D" id="3.40.50.1000">
    <property type="entry name" value="HAD superfamily/HAD-like"/>
    <property type="match status" value="1"/>
</dbReference>
<dbReference type="Proteomes" id="UP001157974">
    <property type="component" value="Unassembled WGS sequence"/>
</dbReference>
<dbReference type="InterPro" id="IPR011949">
    <property type="entry name" value="HAD-SF_hydro_IA_REG-2-like"/>
</dbReference>
<dbReference type="SFLD" id="SFLDS00003">
    <property type="entry name" value="Haloacid_Dehalogenase"/>
    <property type="match status" value="1"/>
</dbReference>
<dbReference type="NCBIfam" id="TIGR01549">
    <property type="entry name" value="HAD-SF-IA-v1"/>
    <property type="match status" value="1"/>
</dbReference>
<gene>
    <name evidence="1" type="ORF">NDN08_003846</name>
</gene>
<dbReference type="InterPro" id="IPR036412">
    <property type="entry name" value="HAD-like_sf"/>
</dbReference>
<dbReference type="InterPro" id="IPR006439">
    <property type="entry name" value="HAD-SF_hydro_IA"/>
</dbReference>
<evidence type="ECO:0000313" key="2">
    <source>
        <dbReference type="Proteomes" id="UP001157974"/>
    </source>
</evidence>
<dbReference type="Gene3D" id="1.10.150.720">
    <property type="entry name" value="Haloacid dehalogenase-like hydrolase"/>
    <property type="match status" value="1"/>
</dbReference>
<dbReference type="AlphaFoldDB" id="A0AAV8UGM6"/>
<dbReference type="PANTHER" id="PTHR47105:SF1">
    <property type="entry name" value="OS06G0665100 PROTEIN"/>
    <property type="match status" value="1"/>
</dbReference>
<protein>
    <recommendedName>
        <fullName evidence="3">Haloacid dehalogenase-like hydrolase domain-containing protein 3</fullName>
    </recommendedName>
</protein>
<dbReference type="SFLD" id="SFLDG01129">
    <property type="entry name" value="C1.5:_HAD__Beta-PGM__Phosphata"/>
    <property type="match status" value="1"/>
</dbReference>
<evidence type="ECO:0000313" key="1">
    <source>
        <dbReference type="EMBL" id="KAJ8901639.1"/>
    </source>
</evidence>
<accession>A0AAV8UGM6</accession>
<dbReference type="SUPFAM" id="SSF56784">
    <property type="entry name" value="HAD-like"/>
    <property type="match status" value="1"/>
</dbReference>
<comment type="caution">
    <text evidence="1">The sequence shown here is derived from an EMBL/GenBank/DDBJ whole genome shotgun (WGS) entry which is preliminary data.</text>
</comment>
<dbReference type="Pfam" id="PF00702">
    <property type="entry name" value="Hydrolase"/>
    <property type="match status" value="1"/>
</dbReference>
<keyword evidence="2" id="KW-1185">Reference proteome</keyword>
<dbReference type="EMBL" id="JAMWBK010000010">
    <property type="protein sequence ID" value="KAJ8901639.1"/>
    <property type="molecule type" value="Genomic_DNA"/>
</dbReference>